<dbReference type="UniPathway" id="UPA00241">
    <property type="reaction ID" value="UER00353"/>
</dbReference>
<comment type="catalytic activity">
    <reaction evidence="3 4">
        <text>N-[(R)-4-phosphopantothenoyl]-L-cysteine + H(+) = (R)-4'-phosphopantetheine + CO2</text>
        <dbReference type="Rhea" id="RHEA:16793"/>
        <dbReference type="ChEBI" id="CHEBI:15378"/>
        <dbReference type="ChEBI" id="CHEBI:16526"/>
        <dbReference type="ChEBI" id="CHEBI:59458"/>
        <dbReference type="ChEBI" id="CHEBI:61723"/>
        <dbReference type="EC" id="4.1.1.36"/>
    </reaction>
</comment>
<dbReference type="GO" id="GO:0004633">
    <property type="term" value="F:phosphopantothenoylcysteine decarboxylase activity"/>
    <property type="evidence" value="ECO:0007669"/>
    <property type="project" value="UniProtKB-UniRule"/>
</dbReference>
<dbReference type="Gene3D" id="3.40.50.1950">
    <property type="entry name" value="Flavin prenyltransferase-like"/>
    <property type="match status" value="1"/>
</dbReference>
<evidence type="ECO:0000256" key="3">
    <source>
        <dbReference type="HAMAP-Rule" id="MF_02225"/>
    </source>
</evidence>
<dbReference type="STRING" id="999415.HMPREF9943_01500"/>
<dbReference type="NCBIfam" id="TIGR00521">
    <property type="entry name" value="coaBC_dfp"/>
    <property type="match status" value="1"/>
</dbReference>
<dbReference type="EC" id="4.1.1.36" evidence="3"/>
<feature type="binding site" evidence="3">
    <location>
        <position position="332"/>
    </location>
    <ligand>
        <name>CTP</name>
        <dbReference type="ChEBI" id="CHEBI:37563"/>
    </ligand>
</feature>
<comment type="pathway">
    <text evidence="3 4">Cofactor biosynthesis; coenzyme A biosynthesis; CoA from (R)-pantothenate: step 2/5.</text>
</comment>
<dbReference type="eggNOG" id="COG0452">
    <property type="taxonomic scope" value="Bacteria"/>
</dbReference>
<keyword evidence="3" id="KW-0479">Metal-binding</keyword>
<keyword evidence="3 4" id="KW-0436">Ligase</keyword>
<dbReference type="BioCyc" id="ECAT999415-HMP:GTTI-1544-MONOMER"/>
<keyword evidence="1 3" id="KW-0210">Decarboxylase</keyword>
<comment type="caution">
    <text evidence="3">Lacks conserved residue(s) required for the propagation of feature annotation.</text>
</comment>
<dbReference type="EC" id="6.3.2.5" evidence="3"/>
<dbReference type="SUPFAM" id="SSF52507">
    <property type="entry name" value="Homo-oligomeric flavin-containing Cys decarboxylases, HFCD"/>
    <property type="match status" value="1"/>
</dbReference>
<keyword evidence="3" id="KW-0511">Multifunctional enzyme</keyword>
<dbReference type="Pfam" id="PF04127">
    <property type="entry name" value="DFP"/>
    <property type="match status" value="1"/>
</dbReference>
<dbReference type="GO" id="GO:0004632">
    <property type="term" value="F:phosphopantothenate--cysteine ligase activity"/>
    <property type="evidence" value="ECO:0007669"/>
    <property type="project" value="UniProtKB-UniRule"/>
</dbReference>
<evidence type="ECO:0000313" key="7">
    <source>
        <dbReference type="EMBL" id="EMD16097.1"/>
    </source>
</evidence>
<comment type="catalytic activity">
    <reaction evidence="3 4">
        <text>(R)-4'-phosphopantothenate + L-cysteine + CTP = N-[(R)-4-phosphopantothenoyl]-L-cysteine + CMP + diphosphate + H(+)</text>
        <dbReference type="Rhea" id="RHEA:19397"/>
        <dbReference type="ChEBI" id="CHEBI:10986"/>
        <dbReference type="ChEBI" id="CHEBI:15378"/>
        <dbReference type="ChEBI" id="CHEBI:33019"/>
        <dbReference type="ChEBI" id="CHEBI:35235"/>
        <dbReference type="ChEBI" id="CHEBI:37563"/>
        <dbReference type="ChEBI" id="CHEBI:59458"/>
        <dbReference type="ChEBI" id="CHEBI:60377"/>
        <dbReference type="EC" id="6.3.2.5"/>
    </reaction>
</comment>
<dbReference type="InterPro" id="IPR003382">
    <property type="entry name" value="Flavoprotein"/>
</dbReference>
<accession>M2P752</accession>
<dbReference type="GO" id="GO:0015941">
    <property type="term" value="P:pantothenate catabolic process"/>
    <property type="evidence" value="ECO:0007669"/>
    <property type="project" value="InterPro"/>
</dbReference>
<comment type="pathway">
    <text evidence="3 4">Cofactor biosynthesis; coenzyme A biosynthesis; CoA from (R)-pantothenate: step 3/5.</text>
</comment>
<feature type="binding site" evidence="3">
    <location>
        <position position="283"/>
    </location>
    <ligand>
        <name>CTP</name>
        <dbReference type="ChEBI" id="CHEBI:37563"/>
    </ligand>
</feature>
<dbReference type="OrthoDB" id="9802554at2"/>
<dbReference type="GO" id="GO:0071513">
    <property type="term" value="C:phosphopantothenoylcysteine decarboxylase complex"/>
    <property type="evidence" value="ECO:0007669"/>
    <property type="project" value="TreeGrafter"/>
</dbReference>
<feature type="active site" description="Proton donor" evidence="3">
    <location>
        <position position="154"/>
    </location>
</feature>
<feature type="region of interest" description="Phosphopantothenoylcysteine decarboxylase" evidence="3">
    <location>
        <begin position="1"/>
        <end position="185"/>
    </location>
</feature>
<evidence type="ECO:0000313" key="8">
    <source>
        <dbReference type="Proteomes" id="UP000011758"/>
    </source>
</evidence>
<comment type="function">
    <text evidence="4">Catalyzes two steps in the biosynthesis of coenzyme A. In the first step cysteine is conjugated to 4'-phosphopantothenate to form 4-phosphopantothenoylcysteine, in the latter compound is decarboxylated to form 4'-phosphopantotheine.</text>
</comment>
<feature type="binding site" evidence="3">
    <location>
        <position position="336"/>
    </location>
    <ligand>
        <name>CTP</name>
        <dbReference type="ChEBI" id="CHEBI:37563"/>
    </ligand>
</feature>
<reference evidence="7 8" key="1">
    <citation type="submission" date="2013-02" db="EMBL/GenBank/DDBJ databases">
        <title>The Genome Sequence of Lactobacillus catenaformis F0143.</title>
        <authorList>
            <consortium name="The Broad Institute Genome Sequencing Platform"/>
            <person name="Earl A."/>
            <person name="Ward D."/>
            <person name="Feldgarden M."/>
            <person name="Gevers D."/>
            <person name="Izard J."/>
            <person name="Blanton J.M."/>
            <person name="Mathney J."/>
            <person name="Dewhirst F.E."/>
            <person name="Young S.K."/>
            <person name="Zeng Q."/>
            <person name="Gargeya S."/>
            <person name="Fitzgerald M."/>
            <person name="Haas B."/>
            <person name="Abouelleil A."/>
            <person name="Alvarado L."/>
            <person name="Arachchi H.M."/>
            <person name="Berlin A."/>
            <person name="Chapman S.B."/>
            <person name="Gearin G."/>
            <person name="Goldberg J."/>
            <person name="Griggs A."/>
            <person name="Gujja S."/>
            <person name="Hansen M."/>
            <person name="Heiman D."/>
            <person name="Howarth C."/>
            <person name="Larimer J."/>
            <person name="Lui A."/>
            <person name="MacDonald P.J.P."/>
            <person name="McCowen C."/>
            <person name="Montmayeur A."/>
            <person name="Murphy C."/>
            <person name="Neiman D."/>
            <person name="Pearson M."/>
            <person name="Priest M."/>
            <person name="Roberts A."/>
            <person name="Saif S."/>
            <person name="Shea T."/>
            <person name="Sisk P."/>
            <person name="Stolte C."/>
            <person name="Sykes S."/>
            <person name="Wortman J."/>
            <person name="Nusbaum C."/>
            <person name="Birren B."/>
        </authorList>
    </citation>
    <scope>NUCLEOTIDE SEQUENCE [LARGE SCALE GENOMIC DNA]</scope>
    <source>
        <strain evidence="7 8">OT 569</strain>
    </source>
</reference>
<dbReference type="InterPro" id="IPR036551">
    <property type="entry name" value="Flavin_trans-like"/>
</dbReference>
<dbReference type="InterPro" id="IPR005252">
    <property type="entry name" value="CoaBC"/>
</dbReference>
<dbReference type="AlphaFoldDB" id="M2P752"/>
<dbReference type="GO" id="GO:0010181">
    <property type="term" value="F:FMN binding"/>
    <property type="evidence" value="ECO:0007669"/>
    <property type="project" value="UniProtKB-UniRule"/>
</dbReference>
<comment type="similarity">
    <text evidence="3 4">In the N-terminal section; belongs to the HFCD (homo-oligomeric flavin containing Cys decarboxylase) superfamily.</text>
</comment>
<sequence>MSKKIIVGITGSIAAFKSIQLISNLVKLGYQVEVLMTSSANRFVTKESIQALTKRKVYIDIFDDDPSSIIHIDIVKNADLFIVVPASATTIAKLACGIADNMLTAAYLAAVCPKLIAPAMNVHMYQNTVTQRNINQLKEDGALVIEPDKGLLACGDIGQGKLADLKNIQFMIQYALNYHILKGKKILITAGPTKESLDPIRYISNHSTGKMGYALAKAAFMLGADVHLISGPVNLTIPYIPITHITSAQELFEKVTEISNDYDYIIMSAAVGDYTPIDTYTEKIKKESDTMTLSLKKTNDILAYLGTHKKAHQIICGFAMETNHLIENAQKKLNDKKADMIVCNNLKVEGAGFGTDTNVISIITQDKIISYDKKSKEDLSYDILLQCKEMEDKQCC</sequence>
<feature type="region of interest" description="Phosphopantothenate--cysteine ligase" evidence="3">
    <location>
        <begin position="186"/>
        <end position="396"/>
    </location>
</feature>
<comment type="function">
    <text evidence="3">Catalyzes two sequential steps in the biosynthesis of coenzyme A. In the first step cysteine is conjugated to 4'-phosphopantothenate to form 4-phosphopantothenoylcysteine. In the second step the latter compound is decarboxylated to form 4'-phosphopantotheine.</text>
</comment>
<dbReference type="Proteomes" id="UP000011758">
    <property type="component" value="Unassembled WGS sequence"/>
</dbReference>
<feature type="domain" description="Flavoprotein" evidence="5">
    <location>
        <begin position="3"/>
        <end position="147"/>
    </location>
</feature>
<gene>
    <name evidence="3" type="primary">coaBC</name>
    <name evidence="7" type="ORF">HMPREF9943_01500</name>
</gene>
<feature type="binding site" evidence="3">
    <location>
        <position position="318"/>
    </location>
    <ligand>
        <name>CTP</name>
        <dbReference type="ChEBI" id="CHEBI:37563"/>
    </ligand>
</feature>
<dbReference type="Gene3D" id="3.40.50.10300">
    <property type="entry name" value="CoaB-like"/>
    <property type="match status" value="1"/>
</dbReference>
<comment type="similarity">
    <text evidence="3 4">In the C-terminal section; belongs to the PPC synthetase family.</text>
</comment>
<organism evidence="7 8">
    <name type="scientific">Eggerthia catenaformis OT 569 = DSM 20559</name>
    <dbReference type="NCBI Taxonomy" id="999415"/>
    <lineage>
        <taxon>Bacteria</taxon>
        <taxon>Bacillati</taxon>
        <taxon>Bacillota</taxon>
        <taxon>Erysipelotrichia</taxon>
        <taxon>Erysipelotrichales</taxon>
        <taxon>Coprobacillaceae</taxon>
        <taxon>Eggerthia</taxon>
    </lineage>
</organism>
<dbReference type="PATRIC" id="fig|999415.3.peg.1527"/>
<dbReference type="SUPFAM" id="SSF102645">
    <property type="entry name" value="CoaB-like"/>
    <property type="match status" value="1"/>
</dbReference>
<keyword evidence="3 4" id="KW-0288">FMN</keyword>
<evidence type="ECO:0000259" key="5">
    <source>
        <dbReference type="Pfam" id="PF02441"/>
    </source>
</evidence>
<feature type="domain" description="DNA/pantothenate metabolism flavoprotein C-terminal" evidence="6">
    <location>
        <begin position="181"/>
        <end position="387"/>
    </location>
</feature>
<dbReference type="EMBL" id="AGEJ01000024">
    <property type="protein sequence ID" value="EMD16097.1"/>
    <property type="molecule type" value="Genomic_DNA"/>
</dbReference>
<evidence type="ECO:0000256" key="4">
    <source>
        <dbReference type="RuleBase" id="RU364078"/>
    </source>
</evidence>
<evidence type="ECO:0000256" key="2">
    <source>
        <dbReference type="ARBA" id="ARBA00023239"/>
    </source>
</evidence>
<dbReference type="HAMAP" id="MF_02225">
    <property type="entry name" value="CoaBC"/>
    <property type="match status" value="1"/>
</dbReference>
<dbReference type="RefSeq" id="WP_004803663.1">
    <property type="nucleotide sequence ID" value="NZ_KB446649.1"/>
</dbReference>
<keyword evidence="3" id="KW-0460">Magnesium</keyword>
<keyword evidence="8" id="KW-1185">Reference proteome</keyword>
<comment type="caution">
    <text evidence="7">The sequence shown here is derived from an EMBL/GenBank/DDBJ whole genome shotgun (WGS) entry which is preliminary data.</text>
</comment>
<dbReference type="InterPro" id="IPR035929">
    <property type="entry name" value="CoaB-like_sf"/>
</dbReference>
<dbReference type="PANTHER" id="PTHR14359:SF6">
    <property type="entry name" value="PHOSPHOPANTOTHENOYLCYSTEINE DECARBOXYLASE"/>
    <property type="match status" value="1"/>
</dbReference>
<protein>
    <recommendedName>
        <fullName evidence="3">Coenzyme A biosynthesis bifunctional protein CoaBC</fullName>
    </recommendedName>
    <alternativeName>
        <fullName evidence="3">DNA/pantothenate metabolism flavoprotein</fullName>
    </alternativeName>
    <alternativeName>
        <fullName evidence="3">Phosphopantothenoylcysteine synthetase/decarboxylase</fullName>
        <shortName evidence="3">PPCS-PPCDC</shortName>
    </alternativeName>
    <domain>
        <recommendedName>
            <fullName evidence="3">Phosphopantothenoylcysteine decarboxylase</fullName>
            <shortName evidence="3">PPC decarboxylase</shortName>
            <shortName evidence="3">PPC-DC</shortName>
            <ecNumber evidence="3">4.1.1.36</ecNumber>
        </recommendedName>
        <alternativeName>
            <fullName evidence="3">CoaC</fullName>
        </alternativeName>
    </domain>
    <domain>
        <recommendedName>
            <fullName evidence="3">Phosphopantothenate--cysteine ligase</fullName>
            <ecNumber evidence="3">6.3.2.5</ecNumber>
        </recommendedName>
        <alternativeName>
            <fullName evidence="3">CoaB</fullName>
        </alternativeName>
        <alternativeName>
            <fullName evidence="3">Phosphopantothenoylcysteine synthetase</fullName>
            <shortName evidence="3">PPC synthetase</shortName>
            <shortName evidence="3">PPC-S</shortName>
        </alternativeName>
    </domain>
</protein>
<dbReference type="Pfam" id="PF02441">
    <property type="entry name" value="Flavoprotein"/>
    <property type="match status" value="1"/>
</dbReference>
<comment type="cofactor">
    <cofactor evidence="3">
        <name>FMN</name>
        <dbReference type="ChEBI" id="CHEBI:58210"/>
    </cofactor>
    <text evidence="3">Binds 1 FMN per subunit.</text>
</comment>
<keyword evidence="3 4" id="KW-0285">Flavoprotein</keyword>
<dbReference type="InterPro" id="IPR007085">
    <property type="entry name" value="DNA/pantothenate-metab_flavo_C"/>
</dbReference>
<name>M2P752_9FIRM</name>
<comment type="cofactor">
    <cofactor evidence="3">
        <name>Mg(2+)</name>
        <dbReference type="ChEBI" id="CHEBI:18420"/>
    </cofactor>
</comment>
<dbReference type="GO" id="GO:0015937">
    <property type="term" value="P:coenzyme A biosynthetic process"/>
    <property type="evidence" value="ECO:0007669"/>
    <property type="project" value="UniProtKB-UniRule"/>
</dbReference>
<evidence type="ECO:0000259" key="6">
    <source>
        <dbReference type="Pfam" id="PF04127"/>
    </source>
</evidence>
<proteinExistence type="inferred from homology"/>
<dbReference type="GO" id="GO:0046872">
    <property type="term" value="F:metal ion binding"/>
    <property type="evidence" value="ECO:0007669"/>
    <property type="project" value="UniProtKB-KW"/>
</dbReference>
<feature type="binding site" evidence="3">
    <location>
        <position position="273"/>
    </location>
    <ligand>
        <name>CTP</name>
        <dbReference type="ChEBI" id="CHEBI:37563"/>
    </ligand>
</feature>
<dbReference type="PANTHER" id="PTHR14359">
    <property type="entry name" value="HOMO-OLIGOMERIC FLAVIN CONTAINING CYS DECARBOXYLASE FAMILY"/>
    <property type="match status" value="1"/>
</dbReference>
<keyword evidence="2 3" id="KW-0456">Lyase</keyword>
<evidence type="ECO:0000256" key="1">
    <source>
        <dbReference type="ARBA" id="ARBA00022793"/>
    </source>
</evidence>